<evidence type="ECO:0000256" key="9">
    <source>
        <dbReference type="ARBA" id="ARBA00023053"/>
    </source>
</evidence>
<dbReference type="EMBL" id="NCKU01003201">
    <property type="protein sequence ID" value="RWS07974.1"/>
    <property type="molecule type" value="Genomic_DNA"/>
</dbReference>
<feature type="transmembrane region" description="Helical" evidence="15">
    <location>
        <begin position="414"/>
        <end position="435"/>
    </location>
</feature>
<dbReference type="AlphaFoldDB" id="A0A3S4QUL7"/>
<evidence type="ECO:0000259" key="16">
    <source>
        <dbReference type="Pfam" id="PF01490"/>
    </source>
</evidence>
<feature type="transmembrane region" description="Helical" evidence="15">
    <location>
        <begin position="170"/>
        <end position="192"/>
    </location>
</feature>
<evidence type="ECO:0000256" key="4">
    <source>
        <dbReference type="ARBA" id="ARBA00022692"/>
    </source>
</evidence>
<evidence type="ECO:0000256" key="6">
    <source>
        <dbReference type="ARBA" id="ARBA00022753"/>
    </source>
</evidence>
<feature type="transmembrane region" description="Helical" evidence="15">
    <location>
        <begin position="300"/>
        <end position="324"/>
    </location>
</feature>
<evidence type="ECO:0000256" key="5">
    <source>
        <dbReference type="ARBA" id="ARBA00022723"/>
    </source>
</evidence>
<gene>
    <name evidence="17" type="ORF">B4U79_03627</name>
</gene>
<evidence type="ECO:0000256" key="7">
    <source>
        <dbReference type="ARBA" id="ARBA00022970"/>
    </source>
</evidence>
<evidence type="ECO:0000256" key="14">
    <source>
        <dbReference type="ARBA" id="ARBA00038442"/>
    </source>
</evidence>
<reference evidence="17 18" key="1">
    <citation type="journal article" date="2018" name="Gigascience">
        <title>Genomes of trombidid mites reveal novel predicted allergens and laterally-transferred genes associated with secondary metabolism.</title>
        <authorList>
            <person name="Dong X."/>
            <person name="Chaisiri K."/>
            <person name="Xia D."/>
            <person name="Armstrong S.D."/>
            <person name="Fang Y."/>
            <person name="Donnelly M.J."/>
            <person name="Kadowaki T."/>
            <person name="McGarry J.W."/>
            <person name="Darby A.C."/>
            <person name="Makepeace B.L."/>
        </authorList>
    </citation>
    <scope>NUCLEOTIDE SEQUENCE [LARGE SCALE GENOMIC DNA]</scope>
    <source>
        <strain evidence="17">UoL-WK</strain>
    </source>
</reference>
<dbReference type="STRING" id="1965070.A0A3S4QUL7"/>
<keyword evidence="4 15" id="KW-0812">Transmembrane</keyword>
<feature type="transmembrane region" description="Helical" evidence="15">
    <location>
        <begin position="336"/>
        <end position="354"/>
    </location>
</feature>
<keyword evidence="9" id="KW-0915">Sodium</keyword>
<evidence type="ECO:0000256" key="15">
    <source>
        <dbReference type="SAM" id="Phobius"/>
    </source>
</evidence>
<keyword evidence="10 15" id="KW-0472">Membrane</keyword>
<keyword evidence="13" id="KW-0458">Lysosome</keyword>
<keyword evidence="11" id="KW-1015">Disulfide bond</keyword>
<keyword evidence="18" id="KW-1185">Reference proteome</keyword>
<comment type="similarity">
    <text evidence="14">Belongs to the amino acid/polyamine transporter 2 family. SLC38A9 subfamily.</text>
</comment>
<evidence type="ECO:0000256" key="10">
    <source>
        <dbReference type="ARBA" id="ARBA00023136"/>
    </source>
</evidence>
<keyword evidence="7" id="KW-0029">Amino-acid transport</keyword>
<dbReference type="OrthoDB" id="294730at2759"/>
<sequence>MSHHKDEKIDSAGPYTPLLLSTKLKSGECSYLTLSGVSERLAAEDGKFTSSVDSNSFSKSNRKPFHYPVDKQYIGHPILEHHDDSSIDHSARYKRYLYYSKLTRNDPDAIEAMRIPEHVLPYYFLIPQIPFHSESSDGKQGSILTIFAVWNMLMGTSLLCIPWAMHKAGFALGTIIMLVMIYLCYYTSILIIKLPKLINENCLEFSDACYFIFGRWAQIVCTFASLLTLFGTCIVYWILMSNFLFNIVSYVYESTFHNSPIAFGINGTEDVVCQDDKILFNSNATTFSNNVNSDLNNSQLFYLIWNAEKTVPFILAIFVFPVLLIRSPKIFMKCNAIGTVSVAYLLAFIVFKAGKWDFLNFNFTDQSSLHYSPLFSSKFAFQTGVLSQALFVHNCILTTVRLNRKQENNSRDIGIAFVLGGFTYAVIAIVFYLGFPLAKTCLKDNLLDNFQSTDILTFITRVFLFIQIFCLYPLYAYMLRVQILNAFFRNDPRPKLLRMLAFSALLSSICILFAVEIPSIGTVIRFSGSFAGGVLIFVLPPIAYSKALTMDPKSKKTNSIKDLPILQTIFHILIFVFGVFNCVLQFLVDE</sequence>
<feature type="transmembrane region" description="Helical" evidence="15">
    <location>
        <begin position="143"/>
        <end position="164"/>
    </location>
</feature>
<feature type="transmembrane region" description="Helical" evidence="15">
    <location>
        <begin position="565"/>
        <end position="588"/>
    </location>
</feature>
<name>A0A3S4QUL7_9ACAR</name>
<evidence type="ECO:0000313" key="18">
    <source>
        <dbReference type="Proteomes" id="UP000285301"/>
    </source>
</evidence>
<feature type="transmembrane region" description="Helical" evidence="15">
    <location>
        <begin position="455"/>
        <end position="475"/>
    </location>
</feature>
<evidence type="ECO:0000256" key="11">
    <source>
        <dbReference type="ARBA" id="ARBA00023157"/>
    </source>
</evidence>
<feature type="transmembrane region" description="Helical" evidence="15">
    <location>
        <begin position="213"/>
        <end position="239"/>
    </location>
</feature>
<keyword evidence="6" id="KW-0967">Endosome</keyword>
<accession>A0A3S4QUL7</accession>
<proteinExistence type="inferred from homology"/>
<keyword evidence="8 15" id="KW-1133">Transmembrane helix</keyword>
<dbReference type="GO" id="GO:0015179">
    <property type="term" value="F:L-amino acid transmembrane transporter activity"/>
    <property type="evidence" value="ECO:0007669"/>
    <property type="project" value="TreeGrafter"/>
</dbReference>
<feature type="domain" description="Amino acid transporter transmembrane" evidence="16">
    <location>
        <begin position="146"/>
        <end position="256"/>
    </location>
</feature>
<dbReference type="InterPro" id="IPR013057">
    <property type="entry name" value="AA_transpt_TM"/>
</dbReference>
<comment type="caution">
    <text evidence="17">The sequence shown here is derived from an EMBL/GenBank/DDBJ whole genome shotgun (WGS) entry which is preliminary data.</text>
</comment>
<evidence type="ECO:0000256" key="13">
    <source>
        <dbReference type="ARBA" id="ARBA00023228"/>
    </source>
</evidence>
<dbReference type="GO" id="GO:0005765">
    <property type="term" value="C:lysosomal membrane"/>
    <property type="evidence" value="ECO:0007669"/>
    <property type="project" value="UniProtKB-SubCell"/>
</dbReference>
<dbReference type="GO" id="GO:0046872">
    <property type="term" value="F:metal ion binding"/>
    <property type="evidence" value="ECO:0007669"/>
    <property type="project" value="UniProtKB-KW"/>
</dbReference>
<dbReference type="GO" id="GO:0031902">
    <property type="term" value="C:late endosome membrane"/>
    <property type="evidence" value="ECO:0007669"/>
    <property type="project" value="UniProtKB-SubCell"/>
</dbReference>
<feature type="domain" description="Amino acid transporter transmembrane" evidence="16">
    <location>
        <begin position="309"/>
        <end position="579"/>
    </location>
</feature>
<dbReference type="Pfam" id="PF01490">
    <property type="entry name" value="Aa_trans"/>
    <property type="match status" value="2"/>
</dbReference>
<evidence type="ECO:0000256" key="3">
    <source>
        <dbReference type="ARBA" id="ARBA00022448"/>
    </source>
</evidence>
<evidence type="ECO:0000313" key="17">
    <source>
        <dbReference type="EMBL" id="RWS07974.1"/>
    </source>
</evidence>
<dbReference type="Proteomes" id="UP000285301">
    <property type="component" value="Unassembled WGS sequence"/>
</dbReference>
<feature type="transmembrane region" description="Helical" evidence="15">
    <location>
        <begin position="496"/>
        <end position="517"/>
    </location>
</feature>
<keyword evidence="12" id="KW-0325">Glycoprotein</keyword>
<feature type="transmembrane region" description="Helical" evidence="15">
    <location>
        <begin position="523"/>
        <end position="544"/>
    </location>
</feature>
<evidence type="ECO:0000256" key="8">
    <source>
        <dbReference type="ARBA" id="ARBA00022989"/>
    </source>
</evidence>
<feature type="transmembrane region" description="Helical" evidence="15">
    <location>
        <begin position="379"/>
        <end position="402"/>
    </location>
</feature>
<organism evidence="17 18">
    <name type="scientific">Dinothrombium tinctorium</name>
    <dbReference type="NCBI Taxonomy" id="1965070"/>
    <lineage>
        <taxon>Eukaryota</taxon>
        <taxon>Metazoa</taxon>
        <taxon>Ecdysozoa</taxon>
        <taxon>Arthropoda</taxon>
        <taxon>Chelicerata</taxon>
        <taxon>Arachnida</taxon>
        <taxon>Acari</taxon>
        <taxon>Acariformes</taxon>
        <taxon>Trombidiformes</taxon>
        <taxon>Prostigmata</taxon>
        <taxon>Anystina</taxon>
        <taxon>Parasitengona</taxon>
        <taxon>Trombidioidea</taxon>
        <taxon>Trombidiidae</taxon>
        <taxon>Dinothrombium</taxon>
    </lineage>
</organism>
<comment type="subcellular location">
    <subcellularLocation>
        <location evidence="1">Late endosome membrane</location>
        <topology evidence="1">Multi-pass membrane protein</topology>
    </subcellularLocation>
    <subcellularLocation>
        <location evidence="2">Lysosome membrane</location>
        <topology evidence="2">Multi-pass membrane protein</topology>
    </subcellularLocation>
</comment>
<evidence type="ECO:0000256" key="12">
    <source>
        <dbReference type="ARBA" id="ARBA00023180"/>
    </source>
</evidence>
<protein>
    <submittedName>
        <fullName evidence="17">Sodium-coupled neutral amino acid transporter 9-like protein</fullName>
    </submittedName>
</protein>
<dbReference type="PANTHER" id="PTHR22950">
    <property type="entry name" value="AMINO ACID TRANSPORTER"/>
    <property type="match status" value="1"/>
</dbReference>
<evidence type="ECO:0000256" key="1">
    <source>
        <dbReference type="ARBA" id="ARBA00004107"/>
    </source>
</evidence>
<keyword evidence="3" id="KW-0813">Transport</keyword>
<dbReference type="PANTHER" id="PTHR22950:SF244">
    <property type="entry name" value="NEUTRAL AMINO ACID TRANSPORTER 9"/>
    <property type="match status" value="1"/>
</dbReference>
<evidence type="ECO:0000256" key="2">
    <source>
        <dbReference type="ARBA" id="ARBA00004155"/>
    </source>
</evidence>
<keyword evidence="5" id="KW-0479">Metal-binding</keyword>